<dbReference type="Proteomes" id="UP000298327">
    <property type="component" value="Unassembled WGS sequence"/>
</dbReference>
<dbReference type="EMBL" id="SEOQ01000699">
    <property type="protein sequence ID" value="TFY58171.1"/>
    <property type="molecule type" value="Genomic_DNA"/>
</dbReference>
<feature type="domain" description="F-box" evidence="2">
    <location>
        <begin position="36"/>
        <end position="95"/>
    </location>
</feature>
<evidence type="ECO:0000256" key="1">
    <source>
        <dbReference type="SAM" id="MobiDB-lite"/>
    </source>
</evidence>
<keyword evidence="4" id="KW-1185">Reference proteome</keyword>
<organism evidence="3 4">
    <name type="scientific">Dentipellis fragilis</name>
    <dbReference type="NCBI Taxonomy" id="205917"/>
    <lineage>
        <taxon>Eukaryota</taxon>
        <taxon>Fungi</taxon>
        <taxon>Dikarya</taxon>
        <taxon>Basidiomycota</taxon>
        <taxon>Agaricomycotina</taxon>
        <taxon>Agaricomycetes</taxon>
        <taxon>Russulales</taxon>
        <taxon>Hericiaceae</taxon>
        <taxon>Dentipellis</taxon>
    </lineage>
</organism>
<evidence type="ECO:0000259" key="2">
    <source>
        <dbReference type="Pfam" id="PF12937"/>
    </source>
</evidence>
<evidence type="ECO:0000313" key="3">
    <source>
        <dbReference type="EMBL" id="TFY58171.1"/>
    </source>
</evidence>
<dbReference type="AlphaFoldDB" id="A0A4Y9Y9N1"/>
<proteinExistence type="predicted"/>
<sequence length="446" mass="50102">MDQAEHATIRPLNNEADTHRIGTSSLDTRNDLVPIYRLPPEILSLIFAELVLLCPPSDPYLEPKGLSKLRWINVTHVSRRWRETALHHPQLWTVISTDLGEQWMQEMLVRSKALPLDMQLVVQHVEDASFLSKHMSRTTRLFLEGEDLFNFDIQDNLIMQPAPMLETCTLFLVPEDDADIPVGLFANHVPRLRVLTLNVWSMCWTCPVLTGLVELSVTLCGAEIMDEPWEEREEESYCTEFFQALSQMSKLEILTLVNCLPKAPEAIIPETLWNPSSRSDVVNLVSLKVLNITGAPLDTAAFASCICLPSTCKVTVTFRLDMEDIRGDADGLLLLLPRLVGFLGQPVRRLAIRGSKLGDDYELSLWTRTHPWSDNLLFPAEATCSQHAESSSKPDIRIIASVINPSRVLPSLTSNMLAMPNVICLTCFGHGSLFEAYRSLISQIGF</sequence>
<dbReference type="Pfam" id="PF12937">
    <property type="entry name" value="F-box-like"/>
    <property type="match status" value="1"/>
</dbReference>
<dbReference type="InterPro" id="IPR001810">
    <property type="entry name" value="F-box_dom"/>
</dbReference>
<feature type="region of interest" description="Disordered" evidence="1">
    <location>
        <begin position="1"/>
        <end position="22"/>
    </location>
</feature>
<accession>A0A4Y9Y9N1</accession>
<dbReference type="STRING" id="205917.A0A4Y9Y9N1"/>
<evidence type="ECO:0000313" key="4">
    <source>
        <dbReference type="Proteomes" id="UP000298327"/>
    </source>
</evidence>
<name>A0A4Y9Y9N1_9AGAM</name>
<comment type="caution">
    <text evidence="3">The sequence shown here is derived from an EMBL/GenBank/DDBJ whole genome shotgun (WGS) entry which is preliminary data.</text>
</comment>
<reference evidence="3 4" key="1">
    <citation type="submission" date="2019-02" db="EMBL/GenBank/DDBJ databases">
        <title>Genome sequencing of the rare red list fungi Dentipellis fragilis.</title>
        <authorList>
            <person name="Buettner E."/>
            <person name="Kellner H."/>
        </authorList>
    </citation>
    <scope>NUCLEOTIDE SEQUENCE [LARGE SCALE GENOMIC DNA]</scope>
    <source>
        <strain evidence="3 4">DSM 105465</strain>
    </source>
</reference>
<gene>
    <name evidence="3" type="ORF">EVG20_g8254</name>
</gene>
<dbReference type="Gene3D" id="1.20.1280.50">
    <property type="match status" value="1"/>
</dbReference>
<dbReference type="OrthoDB" id="2884925at2759"/>
<protein>
    <recommendedName>
        <fullName evidence="2">F-box domain-containing protein</fullName>
    </recommendedName>
</protein>